<accession>A0AB33IMY7</accession>
<protein>
    <submittedName>
        <fullName evidence="2">Uncharacterized protein</fullName>
    </submittedName>
</protein>
<dbReference type="AlphaFoldDB" id="A0AB33IMY7"/>
<dbReference type="EMBL" id="AP025164">
    <property type="protein sequence ID" value="BDB30899.1"/>
    <property type="molecule type" value="Genomic_DNA"/>
</dbReference>
<geneLocation type="plasmid" evidence="2 3">
    <name>pNUITM-VK2</name>
</geneLocation>
<evidence type="ECO:0000256" key="1">
    <source>
        <dbReference type="SAM" id="MobiDB-lite"/>
    </source>
</evidence>
<evidence type="ECO:0000313" key="2">
    <source>
        <dbReference type="EMBL" id="BDB30899.1"/>
    </source>
</evidence>
<organism evidence="2 3">
    <name type="scientific">Klebsiella pneumoniae</name>
    <dbReference type="NCBI Taxonomy" id="573"/>
    <lineage>
        <taxon>Bacteria</taxon>
        <taxon>Pseudomonadati</taxon>
        <taxon>Pseudomonadota</taxon>
        <taxon>Gammaproteobacteria</taxon>
        <taxon>Enterobacterales</taxon>
        <taxon>Enterobacteriaceae</taxon>
        <taxon>Klebsiella/Raoultella group</taxon>
        <taxon>Klebsiella</taxon>
        <taxon>Klebsiella pneumoniae complex</taxon>
    </lineage>
</organism>
<feature type="region of interest" description="Disordered" evidence="1">
    <location>
        <begin position="1"/>
        <end position="24"/>
    </location>
</feature>
<evidence type="ECO:0000313" key="3">
    <source>
        <dbReference type="Proteomes" id="UP001319930"/>
    </source>
</evidence>
<dbReference type="Proteomes" id="UP001319930">
    <property type="component" value="Plasmid pNUITM-VK2"/>
</dbReference>
<name>A0AB33IMY7_KLEPN</name>
<proteinExistence type="predicted"/>
<reference evidence="2 3" key="1">
    <citation type="submission" date="2021-09" db="EMBL/GenBank/DDBJ databases">
        <title>Whole genome sequencing of antimicrobial-resistant bacteria isolated from aquatic animals, plants, and environment in Asia.</title>
        <authorList>
            <person name="Hirabayashi A."/>
            <person name="Suzuki M."/>
        </authorList>
    </citation>
    <scope>NUCLEOTIDE SEQUENCE [LARGE SCALE GENOMIC DNA]</scope>
    <source>
        <strain evidence="2 3">NUITM-VK2</strain>
        <plasmid evidence="2 3">pNUITM-VK2</plasmid>
    </source>
</reference>
<gene>
    <name evidence="2" type="ORF">NUITMVK2_0130</name>
</gene>
<keyword evidence="2" id="KW-0614">Plasmid</keyword>
<sequence length="71" mass="7975">MWHQTQNNRWYRRPGFNESDAKSRELAEARIRSTVSDSKNVDHTGAISSDGYLLVLSNRLNASSAHISSSP</sequence>